<dbReference type="AlphaFoldDB" id="A0A6V7WKC0"/>
<protein>
    <submittedName>
        <fullName evidence="1">Uncharacterized protein</fullName>
    </submittedName>
</protein>
<comment type="caution">
    <text evidence="1">The sequence shown here is derived from an EMBL/GenBank/DDBJ whole genome shotgun (WGS) entry which is preliminary data.</text>
</comment>
<dbReference type="Proteomes" id="UP000580250">
    <property type="component" value="Unassembled WGS sequence"/>
</dbReference>
<dbReference type="EMBL" id="CAJEWN010000639">
    <property type="protein sequence ID" value="CAD2187450.1"/>
    <property type="molecule type" value="Genomic_DNA"/>
</dbReference>
<evidence type="ECO:0000313" key="1">
    <source>
        <dbReference type="EMBL" id="CAD2187450.1"/>
    </source>
</evidence>
<reference evidence="1 2" key="1">
    <citation type="submission" date="2020-08" db="EMBL/GenBank/DDBJ databases">
        <authorList>
            <person name="Koutsovoulos G."/>
            <person name="Danchin GJ E."/>
        </authorList>
    </citation>
    <scope>NUCLEOTIDE SEQUENCE [LARGE SCALE GENOMIC DNA]</scope>
</reference>
<organism evidence="1 2">
    <name type="scientific">Meloidogyne enterolobii</name>
    <name type="common">Root-knot nematode worm</name>
    <name type="synonym">Meloidogyne mayaguensis</name>
    <dbReference type="NCBI Taxonomy" id="390850"/>
    <lineage>
        <taxon>Eukaryota</taxon>
        <taxon>Metazoa</taxon>
        <taxon>Ecdysozoa</taxon>
        <taxon>Nematoda</taxon>
        <taxon>Chromadorea</taxon>
        <taxon>Rhabditida</taxon>
        <taxon>Tylenchina</taxon>
        <taxon>Tylenchomorpha</taxon>
        <taxon>Tylenchoidea</taxon>
        <taxon>Meloidogynidae</taxon>
        <taxon>Meloidogyninae</taxon>
        <taxon>Meloidogyne</taxon>
    </lineage>
</organism>
<name>A0A6V7WKC0_MELEN</name>
<dbReference type="SUPFAM" id="SSF49599">
    <property type="entry name" value="TRAF domain-like"/>
    <property type="match status" value="1"/>
</dbReference>
<sequence>MEHGQFLTSKQFYNPKCPSVKWELRAYLNTTQLNSNNLVSLVQVGLKDSDDALKAKFTIGIKNCGGKVTCCSATTSFKHQLESDKYSLSKIMPNRKFFGFKFSERLK</sequence>
<proteinExistence type="predicted"/>
<dbReference type="InterPro" id="IPR008974">
    <property type="entry name" value="TRAF-like"/>
</dbReference>
<accession>A0A6V7WKC0</accession>
<evidence type="ECO:0000313" key="2">
    <source>
        <dbReference type="Proteomes" id="UP000580250"/>
    </source>
</evidence>
<dbReference type="Gene3D" id="2.60.210.10">
    <property type="entry name" value="Apoptosis, Tumor Necrosis Factor Receptor Associated Protein 2, Chain A"/>
    <property type="match status" value="1"/>
</dbReference>
<gene>
    <name evidence="1" type="ORF">MENT_LOCUS40039</name>
</gene>